<dbReference type="EMBL" id="BNJQ01000043">
    <property type="protein sequence ID" value="GHP12533.1"/>
    <property type="molecule type" value="Genomic_DNA"/>
</dbReference>
<feature type="transmembrane region" description="Helical" evidence="2">
    <location>
        <begin position="320"/>
        <end position="339"/>
    </location>
</feature>
<keyword evidence="2" id="KW-1133">Transmembrane helix</keyword>
<gene>
    <name evidence="3" type="ORF">PPROV_001126100</name>
</gene>
<protein>
    <submittedName>
        <fullName evidence="3">Uncharacterized protein</fullName>
    </submittedName>
</protein>
<accession>A0A830I0E8</accession>
<name>A0A830I0E8_9CHLO</name>
<reference evidence="3" key="1">
    <citation type="submission" date="2020-10" db="EMBL/GenBank/DDBJ databases">
        <title>Unveiling of a novel bifunctional photoreceptor, Dualchrome1, isolated from a cosmopolitan green alga.</title>
        <authorList>
            <person name="Suzuki S."/>
            <person name="Kawachi M."/>
        </authorList>
    </citation>
    <scope>NUCLEOTIDE SEQUENCE</scope>
    <source>
        <strain evidence="3">NIES 2893</strain>
    </source>
</reference>
<organism evidence="3 4">
    <name type="scientific">Pycnococcus provasolii</name>
    <dbReference type="NCBI Taxonomy" id="41880"/>
    <lineage>
        <taxon>Eukaryota</taxon>
        <taxon>Viridiplantae</taxon>
        <taxon>Chlorophyta</taxon>
        <taxon>Pseudoscourfieldiophyceae</taxon>
        <taxon>Pseudoscourfieldiales</taxon>
        <taxon>Pycnococcaceae</taxon>
        <taxon>Pycnococcus</taxon>
    </lineage>
</organism>
<keyword evidence="2" id="KW-0472">Membrane</keyword>
<sequence>MPSMSMPLVVRSQRPSLSTHLRVSSRTRISMCQQSQSRSRSRFSLKYSSASRKKNASLVRLLKPKNNNNTSTQMSNRGMVQNTKNDERGGASQVFLASSSVAWIALGVCAFAQPEDIARTMNLSVQGIDGLQHLTNLQATAPYAVLQSAVLALLASNQNQQEEDSDSLLATAGALAPAASALALAVALTQTPMESVDNVPLACYAAFAAATAALSASTSKKSPSEFLDERAEDAKNISRLNDNTYLLYFYKISTIASLVVGGSFALSPISPLAISNDPTPLAQFLRRDFGLFSIFLLAPVQTLLASAAETGTLATPTCRVLNLAVAIAIAGIDGVTLYSSKATADVLRETLPADQLAGTLDVSSLVEGSSGGIENFVGALAVSATILVVYLAQAVRPSAQD</sequence>
<evidence type="ECO:0000313" key="3">
    <source>
        <dbReference type="EMBL" id="GHP12533.1"/>
    </source>
</evidence>
<feature type="transmembrane region" description="Helical" evidence="2">
    <location>
        <begin position="376"/>
        <end position="395"/>
    </location>
</feature>
<feature type="transmembrane region" description="Helical" evidence="2">
    <location>
        <begin position="245"/>
        <end position="269"/>
    </location>
</feature>
<evidence type="ECO:0000256" key="1">
    <source>
        <dbReference type="SAM" id="MobiDB-lite"/>
    </source>
</evidence>
<keyword evidence="2" id="KW-0812">Transmembrane</keyword>
<dbReference type="AlphaFoldDB" id="A0A830I0E8"/>
<feature type="compositionally biased region" description="Polar residues" evidence="1">
    <location>
        <begin position="13"/>
        <end position="32"/>
    </location>
</feature>
<feature type="transmembrane region" description="Helical" evidence="2">
    <location>
        <begin position="94"/>
        <end position="113"/>
    </location>
</feature>
<feature type="region of interest" description="Disordered" evidence="1">
    <location>
        <begin position="1"/>
        <end position="49"/>
    </location>
</feature>
<dbReference type="OrthoDB" id="534847at2759"/>
<proteinExistence type="predicted"/>
<dbReference type="Proteomes" id="UP000660262">
    <property type="component" value="Unassembled WGS sequence"/>
</dbReference>
<evidence type="ECO:0000256" key="2">
    <source>
        <dbReference type="SAM" id="Phobius"/>
    </source>
</evidence>
<evidence type="ECO:0000313" key="4">
    <source>
        <dbReference type="Proteomes" id="UP000660262"/>
    </source>
</evidence>
<keyword evidence="4" id="KW-1185">Reference proteome</keyword>
<comment type="caution">
    <text evidence="3">The sequence shown here is derived from an EMBL/GenBank/DDBJ whole genome shotgun (WGS) entry which is preliminary data.</text>
</comment>
<feature type="transmembrane region" description="Helical" evidence="2">
    <location>
        <begin position="289"/>
        <end position="308"/>
    </location>
</feature>